<evidence type="ECO:0000313" key="2">
    <source>
        <dbReference type="EMBL" id="GEU64709.1"/>
    </source>
</evidence>
<accession>A0A6L2LU95</accession>
<gene>
    <name evidence="2" type="ORF">Tci_036687</name>
</gene>
<dbReference type="AlphaFoldDB" id="A0A6L2LU95"/>
<proteinExistence type="predicted"/>
<keyword evidence="1" id="KW-1133">Transmembrane helix</keyword>
<feature type="transmembrane region" description="Helical" evidence="1">
    <location>
        <begin position="36"/>
        <end position="53"/>
    </location>
</feature>
<reference evidence="2" key="1">
    <citation type="journal article" date="2019" name="Sci. Rep.">
        <title>Draft genome of Tanacetum cinerariifolium, the natural source of mosquito coil.</title>
        <authorList>
            <person name="Yamashiro T."/>
            <person name="Shiraishi A."/>
            <person name="Satake H."/>
            <person name="Nakayama K."/>
        </authorList>
    </citation>
    <scope>NUCLEOTIDE SEQUENCE</scope>
</reference>
<protein>
    <submittedName>
        <fullName evidence="2">Uncharacterized protein</fullName>
    </submittedName>
</protein>
<keyword evidence="1" id="KW-0472">Membrane</keyword>
<name>A0A6L2LU95_TANCI</name>
<comment type="caution">
    <text evidence="2">The sequence shown here is derived from an EMBL/GenBank/DDBJ whole genome shotgun (WGS) entry which is preliminary data.</text>
</comment>
<dbReference type="EMBL" id="BKCJ010005069">
    <property type="protein sequence ID" value="GEU64709.1"/>
    <property type="molecule type" value="Genomic_DNA"/>
</dbReference>
<organism evidence="2">
    <name type="scientific">Tanacetum cinerariifolium</name>
    <name type="common">Dalmatian daisy</name>
    <name type="synonym">Chrysanthemum cinerariifolium</name>
    <dbReference type="NCBI Taxonomy" id="118510"/>
    <lineage>
        <taxon>Eukaryota</taxon>
        <taxon>Viridiplantae</taxon>
        <taxon>Streptophyta</taxon>
        <taxon>Embryophyta</taxon>
        <taxon>Tracheophyta</taxon>
        <taxon>Spermatophyta</taxon>
        <taxon>Magnoliopsida</taxon>
        <taxon>eudicotyledons</taxon>
        <taxon>Gunneridae</taxon>
        <taxon>Pentapetalae</taxon>
        <taxon>asterids</taxon>
        <taxon>campanulids</taxon>
        <taxon>Asterales</taxon>
        <taxon>Asteraceae</taxon>
        <taxon>Asteroideae</taxon>
        <taxon>Anthemideae</taxon>
        <taxon>Anthemidinae</taxon>
        <taxon>Tanacetum</taxon>
    </lineage>
</organism>
<keyword evidence="1" id="KW-0812">Transmembrane</keyword>
<sequence>MEAFDDSGEVFDTLMGLRDGFRLCASVMNDYEVQKWLVVFVTFVWLLFGAWRYRDWSQAVGEVEGAAKCLEHMKVIVSRDALTLWELETLLACAQVGVSLKAGFVADMEHGYDYVISVMNVCLVGGSQFFNEVIRPGSSSSVIMIFRPSGLVTRDIATHRWNYRLFLMKGHCVCVDVSVIYGINTVCPTFDPAFIAWASSFLGVKITRSFRYAPSLFLVVKSRNVSFIICSIGDSAALIMKSFRISI</sequence>
<evidence type="ECO:0000256" key="1">
    <source>
        <dbReference type="SAM" id="Phobius"/>
    </source>
</evidence>